<keyword evidence="3" id="KW-1185">Reference proteome</keyword>
<feature type="region of interest" description="Disordered" evidence="1">
    <location>
        <begin position="90"/>
        <end position="142"/>
    </location>
</feature>
<evidence type="ECO:0000313" key="2">
    <source>
        <dbReference type="EMBL" id="QKG85121.1"/>
    </source>
</evidence>
<gene>
    <name evidence="2" type="ORF">GXN76_12020</name>
</gene>
<evidence type="ECO:0000313" key="3">
    <source>
        <dbReference type="Proteomes" id="UP000503088"/>
    </source>
</evidence>
<dbReference type="AlphaFoldDB" id="A0A7D3YAT8"/>
<dbReference type="RefSeq" id="WP_173223474.1">
    <property type="nucleotide sequence ID" value="NZ_CP048104.1"/>
</dbReference>
<feature type="region of interest" description="Disordered" evidence="1">
    <location>
        <begin position="15"/>
        <end position="35"/>
    </location>
</feature>
<dbReference type="EMBL" id="CP048104">
    <property type="protein sequence ID" value="QKG85121.1"/>
    <property type="molecule type" value="Genomic_DNA"/>
</dbReference>
<feature type="compositionally biased region" description="Basic and acidic residues" evidence="1">
    <location>
        <begin position="107"/>
        <end position="126"/>
    </location>
</feature>
<dbReference type="KEGG" id="kpul:GXN76_12020"/>
<evidence type="ECO:0000256" key="1">
    <source>
        <dbReference type="SAM" id="MobiDB-lite"/>
    </source>
</evidence>
<sequence>MRRCGIIKRPKLYTSNQRSRQNRRTPVSSKYKNQGVSISKRMEQIQQFSNQINSATSQVEQWINAITNLSKTDWNRKSLQDLASALSNLKLGNADQAKIKPVPPPSDKNDKKEQKAKANNPEKDQKTTSFKPHSPDGDSLYDLINAPTFADIVDKVMKSKQRKK</sequence>
<dbReference type="Proteomes" id="UP000503088">
    <property type="component" value="Chromosome"/>
</dbReference>
<organism evidence="2 3">
    <name type="scientific">Kroppenstedtia pulmonis</name>
    <dbReference type="NCBI Taxonomy" id="1380685"/>
    <lineage>
        <taxon>Bacteria</taxon>
        <taxon>Bacillati</taxon>
        <taxon>Bacillota</taxon>
        <taxon>Bacilli</taxon>
        <taxon>Bacillales</taxon>
        <taxon>Thermoactinomycetaceae</taxon>
        <taxon>Kroppenstedtia</taxon>
    </lineage>
</organism>
<accession>A0A7D3YAT8</accession>
<protein>
    <submittedName>
        <fullName evidence="2">Uncharacterized protein</fullName>
    </submittedName>
</protein>
<reference evidence="2 3" key="1">
    <citation type="submission" date="2020-01" db="EMBL/GenBank/DDBJ databases">
        <authorList>
            <person name="Gulvik C.A."/>
            <person name="Batra D.G."/>
        </authorList>
    </citation>
    <scope>NUCLEOTIDE SEQUENCE [LARGE SCALE GENOMIC DNA]</scope>
    <source>
        <strain evidence="2 3">W9323</strain>
    </source>
</reference>
<name>A0A7D3YAT8_9BACL</name>
<proteinExistence type="predicted"/>